<protein>
    <recommendedName>
        <fullName evidence="2">histidine kinase</fullName>
        <ecNumber evidence="2">2.7.13.3</ecNumber>
    </recommendedName>
</protein>
<feature type="transmembrane region" description="Helical" evidence="7">
    <location>
        <begin position="52"/>
        <end position="75"/>
    </location>
</feature>
<name>A0A937X6I5_9BACT</name>
<evidence type="ECO:0000256" key="3">
    <source>
        <dbReference type="ARBA" id="ARBA00022553"/>
    </source>
</evidence>
<comment type="caution">
    <text evidence="9">The sequence shown here is derived from an EMBL/GenBank/DDBJ whole genome shotgun (WGS) entry which is preliminary data.</text>
</comment>
<dbReference type="EMBL" id="VGJX01000235">
    <property type="protein sequence ID" value="MBM3274501.1"/>
    <property type="molecule type" value="Genomic_DNA"/>
</dbReference>
<comment type="catalytic activity">
    <reaction evidence="1">
        <text>ATP + protein L-histidine = ADP + protein N-phospho-L-histidine.</text>
        <dbReference type="EC" id="2.7.13.3"/>
    </reaction>
</comment>
<keyword evidence="6" id="KW-0902">Two-component regulatory system</keyword>
<evidence type="ECO:0000259" key="8">
    <source>
        <dbReference type="PROSITE" id="PS50109"/>
    </source>
</evidence>
<dbReference type="InterPro" id="IPR036890">
    <property type="entry name" value="HATPase_C_sf"/>
</dbReference>
<dbReference type="InterPro" id="IPR003594">
    <property type="entry name" value="HATPase_dom"/>
</dbReference>
<keyword evidence="4" id="KW-0808">Transferase</keyword>
<evidence type="ECO:0000256" key="7">
    <source>
        <dbReference type="SAM" id="Phobius"/>
    </source>
</evidence>
<dbReference type="SUPFAM" id="SSF55874">
    <property type="entry name" value="ATPase domain of HSP90 chaperone/DNA topoisomerase II/histidine kinase"/>
    <property type="match status" value="1"/>
</dbReference>
<dbReference type="AlphaFoldDB" id="A0A937X6I5"/>
<dbReference type="SMART" id="SM00388">
    <property type="entry name" value="HisKA"/>
    <property type="match status" value="1"/>
</dbReference>
<dbReference type="GO" id="GO:0000155">
    <property type="term" value="F:phosphorelay sensor kinase activity"/>
    <property type="evidence" value="ECO:0007669"/>
    <property type="project" value="InterPro"/>
</dbReference>
<gene>
    <name evidence="9" type="ORF">FJZ00_05080</name>
</gene>
<reference evidence="9 10" key="1">
    <citation type="submission" date="2019-03" db="EMBL/GenBank/DDBJ databases">
        <title>Lake Tanganyika Metagenome-Assembled Genomes (MAGs).</title>
        <authorList>
            <person name="Tran P."/>
        </authorList>
    </citation>
    <scope>NUCLEOTIDE SEQUENCE [LARGE SCALE GENOMIC DNA]</scope>
    <source>
        <strain evidence="9">K_DeepCast_65m_m2_236</strain>
    </source>
</reference>
<proteinExistence type="predicted"/>
<dbReference type="Proteomes" id="UP000703893">
    <property type="component" value="Unassembled WGS sequence"/>
</dbReference>
<dbReference type="CDD" id="cd00075">
    <property type="entry name" value="HATPase"/>
    <property type="match status" value="1"/>
</dbReference>
<keyword evidence="7" id="KW-0812">Transmembrane</keyword>
<dbReference type="PRINTS" id="PR00344">
    <property type="entry name" value="BCTRLSENSOR"/>
</dbReference>
<evidence type="ECO:0000256" key="6">
    <source>
        <dbReference type="ARBA" id="ARBA00023012"/>
    </source>
</evidence>
<dbReference type="InterPro" id="IPR036097">
    <property type="entry name" value="HisK_dim/P_sf"/>
</dbReference>
<dbReference type="SUPFAM" id="SSF47384">
    <property type="entry name" value="Homodimeric domain of signal transducing histidine kinase"/>
    <property type="match status" value="1"/>
</dbReference>
<sequence length="313" mass="34444">MARAASRSIGPPIAMGVTLCIILLILAVAWNVLVVQDALRLRGSEGVGTGHWLLLILGSLLFVLVLAGVILFIVFHARQIRDNQLQTNFIDAVTHEFRSPLTSLKLHLDTLRLRNVPPEKVGEFYALMTEDVERLSMLVEQVLEAGKAEHEGRKFDVEPLELGKQVAAVVTTVRRRHNLHNGELRTQIAPGLEVMADAAALEIVLHNLIENAVKYSREGQVDVLIAADLQRPGEVGITVRDSGVGIPKPQLKRVFQRFYRIGNELTRTRKGTGLGLFVAREILKGMKGRIEATSPGENLGSTFVVTLPGTRRA</sequence>
<dbReference type="PROSITE" id="PS50109">
    <property type="entry name" value="HIS_KIN"/>
    <property type="match status" value="1"/>
</dbReference>
<dbReference type="FunFam" id="3.30.565.10:FF:000006">
    <property type="entry name" value="Sensor histidine kinase WalK"/>
    <property type="match status" value="1"/>
</dbReference>
<evidence type="ECO:0000256" key="5">
    <source>
        <dbReference type="ARBA" id="ARBA00022777"/>
    </source>
</evidence>
<dbReference type="InterPro" id="IPR003661">
    <property type="entry name" value="HisK_dim/P_dom"/>
</dbReference>
<dbReference type="Gene3D" id="1.10.287.130">
    <property type="match status" value="1"/>
</dbReference>
<organism evidence="9 10">
    <name type="scientific">Candidatus Tanganyikabacteria bacterium</name>
    <dbReference type="NCBI Taxonomy" id="2961651"/>
    <lineage>
        <taxon>Bacteria</taxon>
        <taxon>Bacillati</taxon>
        <taxon>Candidatus Sericytochromatia</taxon>
        <taxon>Candidatus Tanganyikabacteria</taxon>
    </lineage>
</organism>
<dbReference type="CDD" id="cd00082">
    <property type="entry name" value="HisKA"/>
    <property type="match status" value="1"/>
</dbReference>
<dbReference type="InterPro" id="IPR005467">
    <property type="entry name" value="His_kinase_dom"/>
</dbReference>
<dbReference type="SMART" id="SM00387">
    <property type="entry name" value="HATPase_c"/>
    <property type="match status" value="1"/>
</dbReference>
<feature type="domain" description="Histidine kinase" evidence="8">
    <location>
        <begin position="92"/>
        <end position="311"/>
    </location>
</feature>
<evidence type="ECO:0000256" key="4">
    <source>
        <dbReference type="ARBA" id="ARBA00022679"/>
    </source>
</evidence>
<dbReference type="EC" id="2.7.13.3" evidence="2"/>
<dbReference type="Pfam" id="PF00512">
    <property type="entry name" value="HisKA"/>
    <property type="match status" value="1"/>
</dbReference>
<evidence type="ECO:0000256" key="1">
    <source>
        <dbReference type="ARBA" id="ARBA00000085"/>
    </source>
</evidence>
<dbReference type="PANTHER" id="PTHR43547:SF2">
    <property type="entry name" value="HYBRID SIGNAL TRANSDUCTION HISTIDINE KINASE C"/>
    <property type="match status" value="1"/>
</dbReference>
<dbReference type="Pfam" id="PF02518">
    <property type="entry name" value="HATPase_c"/>
    <property type="match status" value="1"/>
</dbReference>
<keyword evidence="7" id="KW-0472">Membrane</keyword>
<evidence type="ECO:0000313" key="9">
    <source>
        <dbReference type="EMBL" id="MBM3274501.1"/>
    </source>
</evidence>
<keyword evidence="3" id="KW-0597">Phosphoprotein</keyword>
<keyword evidence="7" id="KW-1133">Transmembrane helix</keyword>
<evidence type="ECO:0000313" key="10">
    <source>
        <dbReference type="Proteomes" id="UP000703893"/>
    </source>
</evidence>
<dbReference type="Gene3D" id="3.30.565.10">
    <property type="entry name" value="Histidine kinase-like ATPase, C-terminal domain"/>
    <property type="match status" value="1"/>
</dbReference>
<evidence type="ECO:0000256" key="2">
    <source>
        <dbReference type="ARBA" id="ARBA00012438"/>
    </source>
</evidence>
<dbReference type="InterPro" id="IPR004358">
    <property type="entry name" value="Sig_transdc_His_kin-like_C"/>
</dbReference>
<accession>A0A937X6I5</accession>
<keyword evidence="5 9" id="KW-0418">Kinase</keyword>
<feature type="transmembrane region" description="Helical" evidence="7">
    <location>
        <begin position="12"/>
        <end position="32"/>
    </location>
</feature>
<dbReference type="PANTHER" id="PTHR43547">
    <property type="entry name" value="TWO-COMPONENT HISTIDINE KINASE"/>
    <property type="match status" value="1"/>
</dbReference>